<reference evidence="1" key="3">
    <citation type="submission" date="2023-01" db="EMBL/GenBank/DDBJ databases">
        <authorList>
            <person name="Sun Q."/>
            <person name="Evtushenko L."/>
        </authorList>
    </citation>
    <scope>NUCLEOTIDE SEQUENCE</scope>
    <source>
        <strain evidence="1">VKM B-1606</strain>
    </source>
</reference>
<dbReference type="RefSeq" id="WP_204948332.1">
    <property type="nucleotide sequence ID" value="NZ_BSFF01000002.1"/>
</dbReference>
<comment type="caution">
    <text evidence="1">The sequence shown here is derived from an EMBL/GenBank/DDBJ whole genome shotgun (WGS) entry which is preliminary data.</text>
</comment>
<reference evidence="2 3" key="2">
    <citation type="submission" date="2021-01" db="EMBL/GenBank/DDBJ databases">
        <title>Genomic Encyclopedia of Type Strains, Phase IV (KMG-IV): sequencing the most valuable type-strain genomes for metagenomic binning, comparative biology and taxonomic classification.</title>
        <authorList>
            <person name="Goeker M."/>
        </authorList>
    </citation>
    <scope>NUCLEOTIDE SEQUENCE [LARGE SCALE GENOMIC DNA]</scope>
    <source>
        <strain evidence="2 3">DSM 6130</strain>
    </source>
</reference>
<keyword evidence="3" id="KW-1185">Reference proteome</keyword>
<dbReference type="EC" id="2.4.2.52" evidence="2"/>
<dbReference type="Proteomes" id="UP001143400">
    <property type="component" value="Unassembled WGS sequence"/>
</dbReference>
<evidence type="ECO:0000313" key="2">
    <source>
        <dbReference type="EMBL" id="MBM7849846.1"/>
    </source>
</evidence>
<dbReference type="GO" id="GO:0005524">
    <property type="term" value="F:ATP binding"/>
    <property type="evidence" value="ECO:0007669"/>
    <property type="project" value="InterPro"/>
</dbReference>
<dbReference type="Gene3D" id="1.10.4200.10">
    <property type="entry name" value="Triphosphoribosyl-dephospho-CoA protein"/>
    <property type="match status" value="1"/>
</dbReference>
<accession>A0A9W6MRL9</accession>
<gene>
    <name evidence="1" type="ORF">GCM10008170_11550</name>
    <name evidence="2" type="ORF">JOD31_000058</name>
</gene>
<protein>
    <submittedName>
        <fullName evidence="1">Triphosphoribosyl-dephospho-CoA synthase</fullName>
        <ecNumber evidence="2">2.4.2.52</ecNumber>
    </submittedName>
</protein>
<organism evidence="1 4">
    <name type="scientific">Methylopila capsulata</name>
    <dbReference type="NCBI Taxonomy" id="61654"/>
    <lineage>
        <taxon>Bacteria</taxon>
        <taxon>Pseudomonadati</taxon>
        <taxon>Pseudomonadota</taxon>
        <taxon>Alphaproteobacteria</taxon>
        <taxon>Hyphomicrobiales</taxon>
        <taxon>Methylopilaceae</taxon>
        <taxon>Methylopila</taxon>
    </lineage>
</organism>
<sequence>MPPEGGLTLSEAAEDFRAACQAELNAFKPGNVHVFRAGHGMTVATFERAAEVAAVRLVAGRTVGERIESAVKASLAAVGCNANLGILLLAAPLVEAAFTSGPNEPLRLALARVLGRLTVDDAAAAYRAIAAADPGGLGRAEKHDVAATPTITLREAMAAAADRDRIALQYVTDFEDVFAAAAAYEGHNETRETVEDVYLGLLGLFPDSHVVRKFGPEVAERVRKEASAFATRLDVELDRDRALDAFDLHLKAQGINPGTTADLTVAAVFAAKLQARG</sequence>
<evidence type="ECO:0000313" key="1">
    <source>
        <dbReference type="EMBL" id="GLK55136.1"/>
    </source>
</evidence>
<evidence type="ECO:0000313" key="3">
    <source>
        <dbReference type="Proteomes" id="UP000758856"/>
    </source>
</evidence>
<dbReference type="Proteomes" id="UP000758856">
    <property type="component" value="Unassembled WGS sequence"/>
</dbReference>
<dbReference type="GO" id="GO:0046917">
    <property type="term" value="F:triphosphoribosyl-dephospho-CoA synthase activity"/>
    <property type="evidence" value="ECO:0007669"/>
    <property type="project" value="UniProtKB-EC"/>
</dbReference>
<dbReference type="EMBL" id="JAFBCY010000001">
    <property type="protein sequence ID" value="MBM7849846.1"/>
    <property type="molecule type" value="Genomic_DNA"/>
</dbReference>
<evidence type="ECO:0000313" key="4">
    <source>
        <dbReference type="Proteomes" id="UP001143400"/>
    </source>
</evidence>
<dbReference type="PANTHER" id="PTHR42280">
    <property type="entry name" value="CITG FAMILY PROTEIN"/>
    <property type="match status" value="1"/>
</dbReference>
<proteinExistence type="predicted"/>
<dbReference type="InterPro" id="IPR002736">
    <property type="entry name" value="CitG"/>
</dbReference>
<keyword evidence="2" id="KW-0808">Transferase</keyword>
<name>A0A9W6MRL9_9HYPH</name>
<dbReference type="Pfam" id="PF01874">
    <property type="entry name" value="CitG"/>
    <property type="match status" value="1"/>
</dbReference>
<dbReference type="AlphaFoldDB" id="A0A9W6MRL9"/>
<reference evidence="1" key="1">
    <citation type="journal article" date="2014" name="Int. J. Syst. Evol. Microbiol.">
        <title>Complete genome sequence of Corynebacterium casei LMG S-19264T (=DSM 44701T), isolated from a smear-ripened cheese.</title>
        <authorList>
            <consortium name="US DOE Joint Genome Institute (JGI-PGF)"/>
            <person name="Walter F."/>
            <person name="Albersmeier A."/>
            <person name="Kalinowski J."/>
            <person name="Ruckert C."/>
        </authorList>
    </citation>
    <scope>NUCLEOTIDE SEQUENCE</scope>
    <source>
        <strain evidence="1">VKM B-1606</strain>
    </source>
</reference>
<keyword evidence="2" id="KW-0328">Glycosyltransferase</keyword>
<dbReference type="GO" id="GO:0016757">
    <property type="term" value="F:glycosyltransferase activity"/>
    <property type="evidence" value="ECO:0007669"/>
    <property type="project" value="UniProtKB-KW"/>
</dbReference>
<dbReference type="EMBL" id="BSFF01000002">
    <property type="protein sequence ID" value="GLK55136.1"/>
    <property type="molecule type" value="Genomic_DNA"/>
</dbReference>
<dbReference type="PANTHER" id="PTHR42280:SF1">
    <property type="entry name" value="CITG FAMILY PROTEIN"/>
    <property type="match status" value="1"/>
</dbReference>